<evidence type="ECO:0000259" key="6">
    <source>
        <dbReference type="Pfam" id="PF08281"/>
    </source>
</evidence>
<dbReference type="EMBL" id="MIPT01000001">
    <property type="protein sequence ID" value="OHT18183.1"/>
    <property type="molecule type" value="Genomic_DNA"/>
</dbReference>
<keyword evidence="8" id="KW-1185">Reference proteome</keyword>
<evidence type="ECO:0000256" key="1">
    <source>
        <dbReference type="ARBA" id="ARBA00010641"/>
    </source>
</evidence>
<feature type="domain" description="RNA polymerase sigma-70 region 2" evidence="5">
    <location>
        <begin position="12"/>
        <end position="75"/>
    </location>
</feature>
<dbReference type="NCBIfam" id="NF009164">
    <property type="entry name" value="PRK12511.1"/>
    <property type="match status" value="1"/>
</dbReference>
<dbReference type="PANTHER" id="PTHR43133:SF25">
    <property type="entry name" value="RNA POLYMERASE SIGMA FACTOR RFAY-RELATED"/>
    <property type="match status" value="1"/>
</dbReference>
<dbReference type="GO" id="GO:0016987">
    <property type="term" value="F:sigma factor activity"/>
    <property type="evidence" value="ECO:0007669"/>
    <property type="project" value="UniProtKB-KW"/>
</dbReference>
<keyword evidence="2" id="KW-0805">Transcription regulation</keyword>
<keyword evidence="3" id="KW-0731">Sigma factor</keyword>
<dbReference type="InterPro" id="IPR014284">
    <property type="entry name" value="RNA_pol_sigma-70_dom"/>
</dbReference>
<dbReference type="Pfam" id="PF08281">
    <property type="entry name" value="Sigma70_r4_2"/>
    <property type="match status" value="1"/>
</dbReference>
<evidence type="ECO:0000256" key="4">
    <source>
        <dbReference type="ARBA" id="ARBA00023163"/>
    </source>
</evidence>
<feature type="domain" description="RNA polymerase sigma factor 70 region 4 type 2" evidence="6">
    <location>
        <begin position="107"/>
        <end position="159"/>
    </location>
</feature>
<dbReference type="Gene3D" id="1.10.10.10">
    <property type="entry name" value="Winged helix-like DNA-binding domain superfamily/Winged helix DNA-binding domain"/>
    <property type="match status" value="1"/>
</dbReference>
<dbReference type="NCBIfam" id="TIGR02937">
    <property type="entry name" value="sigma70-ECF"/>
    <property type="match status" value="1"/>
</dbReference>
<dbReference type="Proteomes" id="UP000179467">
    <property type="component" value="Unassembled WGS sequence"/>
</dbReference>
<keyword evidence="4" id="KW-0804">Transcription</keyword>
<dbReference type="InterPro" id="IPR013325">
    <property type="entry name" value="RNA_pol_sigma_r2"/>
</dbReference>
<dbReference type="GO" id="GO:0006352">
    <property type="term" value="P:DNA-templated transcription initiation"/>
    <property type="evidence" value="ECO:0007669"/>
    <property type="project" value="InterPro"/>
</dbReference>
<dbReference type="InterPro" id="IPR036388">
    <property type="entry name" value="WH-like_DNA-bd_sf"/>
</dbReference>
<dbReference type="OrthoDB" id="9797134at2"/>
<dbReference type="SUPFAM" id="SSF88659">
    <property type="entry name" value="Sigma3 and sigma4 domains of RNA polymerase sigma factors"/>
    <property type="match status" value="1"/>
</dbReference>
<proteinExistence type="inferred from homology"/>
<comment type="caution">
    <text evidence="7">The sequence shown here is derived from an EMBL/GenBank/DDBJ whole genome shotgun (WGS) entry which is preliminary data.</text>
</comment>
<dbReference type="PANTHER" id="PTHR43133">
    <property type="entry name" value="RNA POLYMERASE ECF-TYPE SIGMA FACTO"/>
    <property type="match status" value="1"/>
</dbReference>
<evidence type="ECO:0000259" key="5">
    <source>
        <dbReference type="Pfam" id="PF04542"/>
    </source>
</evidence>
<sequence length="180" mass="19891">MQHPSDPDPILEHAPALRRYARLLTRDGTAAEDLVQETLLKAHERPPRPALGQSIRHWLFTVLRNLFIDGLRRRRSEAARIDALADARATTATPAQPADQEFATYLRQIGERFEALPDGQRAALRCVAIEGMSYQQAADALGVPVGTIMSRLNRARAALRADAPEPTAARLRIVGGRDDD</sequence>
<accession>A0A1S1HA32</accession>
<dbReference type="Pfam" id="PF04542">
    <property type="entry name" value="Sigma70_r2"/>
    <property type="match status" value="1"/>
</dbReference>
<dbReference type="Gene3D" id="1.10.1740.10">
    <property type="match status" value="1"/>
</dbReference>
<evidence type="ECO:0000313" key="8">
    <source>
        <dbReference type="Proteomes" id="UP000179467"/>
    </source>
</evidence>
<dbReference type="InterPro" id="IPR013324">
    <property type="entry name" value="RNA_pol_sigma_r3/r4-like"/>
</dbReference>
<reference evidence="7 8" key="1">
    <citation type="submission" date="2016-09" db="EMBL/GenBank/DDBJ databases">
        <title>Metabolic pathway, cell adaptation mechanisms and a novel monoxygenase revealed through proteogenomic-transcription analysis of a Sphingomonas haloaromaticamans strain degrading the fungicide ortho-phenylphenol.</title>
        <authorList>
            <person name="Perruchon C."/>
            <person name="Papadopoulou E.S."/>
            <person name="Rousidou C."/>
            <person name="Vasileiadis S."/>
            <person name="Tanou G."/>
            <person name="Amoutzias G."/>
            <person name="Molassiotis A."/>
            <person name="Karpouzas D.G."/>
        </authorList>
    </citation>
    <scope>NUCLEOTIDE SEQUENCE [LARGE SCALE GENOMIC DNA]</scope>
    <source>
        <strain evidence="7 8">P3</strain>
    </source>
</reference>
<dbReference type="RefSeq" id="WP_070931713.1">
    <property type="nucleotide sequence ID" value="NZ_MIPT01000001.1"/>
</dbReference>
<evidence type="ECO:0000256" key="3">
    <source>
        <dbReference type="ARBA" id="ARBA00023082"/>
    </source>
</evidence>
<organism evidence="7 8">
    <name type="scientific">Edaphosphingomonas haloaromaticamans</name>
    <dbReference type="NCBI Taxonomy" id="653954"/>
    <lineage>
        <taxon>Bacteria</taxon>
        <taxon>Pseudomonadati</taxon>
        <taxon>Pseudomonadota</taxon>
        <taxon>Alphaproteobacteria</taxon>
        <taxon>Sphingomonadales</taxon>
        <taxon>Rhizorhabdaceae</taxon>
        <taxon>Edaphosphingomonas</taxon>
    </lineage>
</organism>
<dbReference type="AlphaFoldDB" id="A0A1S1HA32"/>
<evidence type="ECO:0000256" key="2">
    <source>
        <dbReference type="ARBA" id="ARBA00023015"/>
    </source>
</evidence>
<comment type="similarity">
    <text evidence="1">Belongs to the sigma-70 factor family. ECF subfamily.</text>
</comment>
<evidence type="ECO:0000313" key="7">
    <source>
        <dbReference type="EMBL" id="OHT18183.1"/>
    </source>
</evidence>
<dbReference type="InterPro" id="IPR007627">
    <property type="entry name" value="RNA_pol_sigma70_r2"/>
</dbReference>
<gene>
    <name evidence="7" type="primary">sigR_1</name>
    <name evidence="7" type="ORF">BHE75_00152</name>
</gene>
<dbReference type="SUPFAM" id="SSF88946">
    <property type="entry name" value="Sigma2 domain of RNA polymerase sigma factors"/>
    <property type="match status" value="1"/>
</dbReference>
<protein>
    <submittedName>
        <fullName evidence="7">ECF RNA polymerase sigma factor SigR</fullName>
    </submittedName>
</protein>
<dbReference type="InterPro" id="IPR039425">
    <property type="entry name" value="RNA_pol_sigma-70-like"/>
</dbReference>
<name>A0A1S1HA32_9SPHN</name>
<dbReference type="GO" id="GO:0003677">
    <property type="term" value="F:DNA binding"/>
    <property type="evidence" value="ECO:0007669"/>
    <property type="project" value="InterPro"/>
</dbReference>
<dbReference type="InterPro" id="IPR013249">
    <property type="entry name" value="RNA_pol_sigma70_r4_t2"/>
</dbReference>